<reference evidence="1 3" key="1">
    <citation type="submission" date="2019-04" db="EMBL/GenBank/DDBJ databases">
        <title>Complete genome sequence of Agrobacterium larrymoorei CFBP5473.</title>
        <authorList>
            <person name="Haryono M."/>
            <person name="Chou L."/>
            <person name="Lin Y.-C."/>
            <person name="Lai E.-M."/>
            <person name="Kuo C.-H."/>
        </authorList>
    </citation>
    <scope>NUCLEOTIDE SEQUENCE [LARGE SCALE GENOMIC DNA]</scope>
    <source>
        <strain evidence="1 3">CFBP5473</strain>
    </source>
</reference>
<dbReference type="EMBL" id="CP072168">
    <property type="protein sequence ID" value="QYA09936.1"/>
    <property type="molecule type" value="Genomic_DNA"/>
</dbReference>
<sequence length="304" mass="34827">MSDTKSIHTLNARGHVMLEVTRDYFKVSPAAMFREIQRLRQEAETVLASKRIRYSDLKTALVPDRQRREMALVFDRDAISNNWYGLAVFQKLIPLFDRNSNHSVLAVDYIGDNKLQDVLYDAMAESVMLTRDVDYSYSSQFFIVYINNLTDVMMQRFHEGLLDWNAYVGLSDTTYVSRFKILLSTMLASVFLKHRSIIIQGHEDDRSNAEDVNTCGYPFEEHGYTCRSLPEHLTGTLLSYKIERPVYKGFAVDTEFSLNAISPDPQPLEEFEIDIDEAKLAYLKSEKIGSLEKAGLGCSDNLII</sequence>
<reference evidence="2 4" key="2">
    <citation type="submission" date="2021-03" db="EMBL/GenBank/DDBJ databases">
        <title>Rapid diversification of plasmids in a genus of pathogenic and nitrogen fixing bacteria.</title>
        <authorList>
            <person name="Weisberg A.J."/>
            <person name="Miller M."/>
            <person name="Ream W."/>
            <person name="Grunwald N.J."/>
            <person name="Chang J.H."/>
        </authorList>
    </citation>
    <scope>NUCLEOTIDE SEQUENCE [LARGE SCALE GENOMIC DNA]</scope>
    <source>
        <strain evidence="2 4">AF3.44</strain>
    </source>
</reference>
<dbReference type="Proteomes" id="UP000298545">
    <property type="component" value="Chromosome linear"/>
</dbReference>
<dbReference type="Proteomes" id="UP000826513">
    <property type="component" value="Chromosome 2"/>
</dbReference>
<dbReference type="AlphaFoldDB" id="A0A4D7DWP7"/>
<dbReference type="KEGG" id="alf:CFBP5473_16750"/>
<evidence type="ECO:0000313" key="2">
    <source>
        <dbReference type="EMBL" id="QYA09936.1"/>
    </source>
</evidence>
<evidence type="ECO:0000313" key="1">
    <source>
        <dbReference type="EMBL" id="QCI99634.1"/>
    </source>
</evidence>
<evidence type="ECO:0000313" key="3">
    <source>
        <dbReference type="Proteomes" id="UP000298545"/>
    </source>
</evidence>
<proteinExistence type="predicted"/>
<organism evidence="1 3">
    <name type="scientific">Agrobacterium larrymoorei</name>
    <dbReference type="NCBI Taxonomy" id="160699"/>
    <lineage>
        <taxon>Bacteria</taxon>
        <taxon>Pseudomonadati</taxon>
        <taxon>Pseudomonadota</taxon>
        <taxon>Alphaproteobacteria</taxon>
        <taxon>Hyphomicrobiales</taxon>
        <taxon>Rhizobiaceae</taxon>
        <taxon>Rhizobium/Agrobacterium group</taxon>
        <taxon>Agrobacterium</taxon>
    </lineage>
</organism>
<evidence type="ECO:0000313" key="4">
    <source>
        <dbReference type="Proteomes" id="UP000826513"/>
    </source>
</evidence>
<name>A0A4D7DWP7_9HYPH</name>
<dbReference type="EMBL" id="CP039692">
    <property type="protein sequence ID" value="QCI99634.1"/>
    <property type="molecule type" value="Genomic_DNA"/>
</dbReference>
<accession>A0A4D7DWP7</accession>
<dbReference type="OrthoDB" id="7800169at2"/>
<protein>
    <submittedName>
        <fullName evidence="1">Uncharacterized protein</fullName>
    </submittedName>
</protein>
<gene>
    <name evidence="1" type="ORF">CFBP5473_16750</name>
    <name evidence="2" type="ORF">J5285_21585</name>
</gene>
<dbReference type="RefSeq" id="WP_136954392.1">
    <property type="nucleotide sequence ID" value="NZ_CP039692.1"/>
</dbReference>
<keyword evidence="4" id="KW-1185">Reference proteome</keyword>